<evidence type="ECO:0000313" key="3">
    <source>
        <dbReference type="EMBL" id="PIO45686.1"/>
    </source>
</evidence>
<dbReference type="KEGG" id="pht:BLM14_07795"/>
<sequence>MNFPVKIIMRLWVGAVLIAGLSACANTSPTPMANSPLTGPVNTGTYPHFTPDPKGETTQFTPEEKEALRARTTAAKNSQVGPSSDPAVAARRQAEMQLLKKQQEDDLKAIEGR</sequence>
<dbReference type="PROSITE" id="PS51257">
    <property type="entry name" value="PROKAR_LIPOPROTEIN"/>
    <property type="match status" value="1"/>
</dbReference>
<keyword evidence="2" id="KW-0732">Signal</keyword>
<dbReference type="OrthoDB" id="8115765at2"/>
<name>A0A2N9W1R8_9HYPH</name>
<feature type="chain" id="PRO_5014835188" description="Lipoprotein" evidence="2">
    <location>
        <begin position="26"/>
        <end position="113"/>
    </location>
</feature>
<feature type="signal peptide" evidence="2">
    <location>
        <begin position="1"/>
        <end position="25"/>
    </location>
</feature>
<evidence type="ECO:0000256" key="2">
    <source>
        <dbReference type="SAM" id="SignalP"/>
    </source>
</evidence>
<reference evidence="3 4" key="1">
    <citation type="journal article" date="2017" name="Int J Environ Stud">
        <title>Does the Miocene-Pliocene relict legume Oxytropis triphylla form nitrogen-fixing nodules with a combination of bacterial strains?</title>
        <authorList>
            <person name="Safronova V."/>
            <person name="Belimov A."/>
            <person name="Sazanova A."/>
            <person name="Kuznetsova I."/>
            <person name="Popova J."/>
            <person name="Andronov E."/>
            <person name="Verkhozina A."/>
            <person name="Tikhonovich I."/>
        </authorList>
    </citation>
    <scope>NUCLEOTIDE SEQUENCE [LARGE SCALE GENOMIC DNA]</scope>
    <source>
        <strain evidence="3 4">Tri-38</strain>
    </source>
</reference>
<dbReference type="RefSeq" id="WP_099998870.1">
    <property type="nucleotide sequence ID" value="NZ_CP017940.1"/>
</dbReference>
<accession>A0A2N9W1R8</accession>
<organism evidence="3 4">
    <name type="scientific">Phyllobacterium zundukense</name>
    <dbReference type="NCBI Taxonomy" id="1867719"/>
    <lineage>
        <taxon>Bacteria</taxon>
        <taxon>Pseudomonadati</taxon>
        <taxon>Pseudomonadota</taxon>
        <taxon>Alphaproteobacteria</taxon>
        <taxon>Hyphomicrobiales</taxon>
        <taxon>Phyllobacteriaceae</taxon>
        <taxon>Phyllobacterium</taxon>
    </lineage>
</organism>
<evidence type="ECO:0000313" key="4">
    <source>
        <dbReference type="Proteomes" id="UP000232163"/>
    </source>
</evidence>
<feature type="compositionally biased region" description="Basic and acidic residues" evidence="1">
    <location>
        <begin position="101"/>
        <end position="113"/>
    </location>
</feature>
<dbReference type="Proteomes" id="UP000232163">
    <property type="component" value="Unassembled WGS sequence"/>
</dbReference>
<proteinExistence type="predicted"/>
<keyword evidence="4" id="KW-1185">Reference proteome</keyword>
<gene>
    <name evidence="3" type="ORF">B5P45_06735</name>
</gene>
<protein>
    <recommendedName>
        <fullName evidence="5">Lipoprotein</fullName>
    </recommendedName>
</protein>
<dbReference type="AlphaFoldDB" id="A0A2N9W1R8"/>
<comment type="caution">
    <text evidence="3">The sequence shown here is derived from an EMBL/GenBank/DDBJ whole genome shotgun (WGS) entry which is preliminary data.</text>
</comment>
<feature type="compositionally biased region" description="Polar residues" evidence="1">
    <location>
        <begin position="27"/>
        <end position="45"/>
    </location>
</feature>
<evidence type="ECO:0008006" key="5">
    <source>
        <dbReference type="Google" id="ProtNLM"/>
    </source>
</evidence>
<feature type="region of interest" description="Disordered" evidence="1">
    <location>
        <begin position="27"/>
        <end position="113"/>
    </location>
</feature>
<evidence type="ECO:0000256" key="1">
    <source>
        <dbReference type="SAM" id="MobiDB-lite"/>
    </source>
</evidence>
<dbReference type="EMBL" id="MZMT01000017">
    <property type="protein sequence ID" value="PIO45686.1"/>
    <property type="molecule type" value="Genomic_DNA"/>
</dbReference>